<keyword evidence="10" id="KW-1185">Reference proteome</keyword>
<dbReference type="InterPro" id="IPR001792">
    <property type="entry name" value="Acylphosphatase-like_dom"/>
</dbReference>
<name>A0A0A7S455_FRIPE</name>
<dbReference type="EC" id="3.6.1.7" evidence="2 5"/>
<dbReference type="STRING" id="1267021.FPB0191_00200"/>
<evidence type="ECO:0000256" key="4">
    <source>
        <dbReference type="ARBA" id="ARBA00047645"/>
    </source>
</evidence>
<keyword evidence="5 6" id="KW-0378">Hydrolase</keyword>
<protein>
    <recommendedName>
        <fullName evidence="3 5">Acylphosphatase</fullName>
        <ecNumber evidence="2 5">3.6.1.7</ecNumber>
    </recommendedName>
</protein>
<dbReference type="HOGENOM" id="CLU_141932_1_2_6"/>
<dbReference type="Pfam" id="PF00708">
    <property type="entry name" value="Acylphosphatase"/>
    <property type="match status" value="1"/>
</dbReference>
<comment type="similarity">
    <text evidence="1 7">Belongs to the acylphosphatase family.</text>
</comment>
<comment type="catalytic activity">
    <reaction evidence="4 5 6">
        <text>an acyl phosphate + H2O = a carboxylate + phosphate + H(+)</text>
        <dbReference type="Rhea" id="RHEA:14965"/>
        <dbReference type="ChEBI" id="CHEBI:15377"/>
        <dbReference type="ChEBI" id="CHEBI:15378"/>
        <dbReference type="ChEBI" id="CHEBI:29067"/>
        <dbReference type="ChEBI" id="CHEBI:43474"/>
        <dbReference type="ChEBI" id="CHEBI:59918"/>
        <dbReference type="EC" id="3.6.1.7"/>
    </reaction>
</comment>
<evidence type="ECO:0000256" key="7">
    <source>
        <dbReference type="RuleBase" id="RU004168"/>
    </source>
</evidence>
<dbReference type="KEGG" id="fpp:FPB0191_00200"/>
<dbReference type="PRINTS" id="PR00112">
    <property type="entry name" value="ACYLPHPHTASE"/>
</dbReference>
<dbReference type="Proteomes" id="UP000030901">
    <property type="component" value="Chromosome"/>
</dbReference>
<evidence type="ECO:0000256" key="6">
    <source>
        <dbReference type="RuleBase" id="RU000553"/>
    </source>
</evidence>
<accession>A0A0A7S455</accession>
<dbReference type="PROSITE" id="PS00151">
    <property type="entry name" value="ACYLPHOSPHATASE_2"/>
    <property type="match status" value="1"/>
</dbReference>
<reference evidence="9 10" key="1">
    <citation type="journal article" date="2014" name="Appl. Environ. Microbiol.">
        <title>Gut symbionts from distinct hosts exhibit genotoxic activity via divergent colibactin biosynthetic pathways.</title>
        <authorList>
            <person name="Engel P."/>
            <person name="Vizcaino M.I."/>
            <person name="Crawford J.M."/>
        </authorList>
    </citation>
    <scope>NUCLEOTIDE SEQUENCE [LARGE SCALE GENOMIC DNA]</scope>
    <source>
        <strain evidence="9 10">PEB0191</strain>
    </source>
</reference>
<dbReference type="PROSITE" id="PS00150">
    <property type="entry name" value="ACYLPHOSPHATASE_1"/>
    <property type="match status" value="1"/>
</dbReference>
<dbReference type="OrthoDB" id="5295388at2"/>
<evidence type="ECO:0000256" key="2">
    <source>
        <dbReference type="ARBA" id="ARBA00012150"/>
    </source>
</evidence>
<dbReference type="PANTHER" id="PTHR47268:SF4">
    <property type="entry name" value="ACYLPHOSPHATASE"/>
    <property type="match status" value="1"/>
</dbReference>
<organism evidence="9 10">
    <name type="scientific">Frischella perrara</name>
    <dbReference type="NCBI Taxonomy" id="1267021"/>
    <lineage>
        <taxon>Bacteria</taxon>
        <taxon>Pseudomonadati</taxon>
        <taxon>Pseudomonadota</taxon>
        <taxon>Gammaproteobacteria</taxon>
        <taxon>Orbales</taxon>
        <taxon>Orbaceae</taxon>
        <taxon>Frischella</taxon>
    </lineage>
</organism>
<evidence type="ECO:0000256" key="1">
    <source>
        <dbReference type="ARBA" id="ARBA00005614"/>
    </source>
</evidence>
<evidence type="ECO:0000256" key="3">
    <source>
        <dbReference type="ARBA" id="ARBA00015991"/>
    </source>
</evidence>
<dbReference type="NCBIfam" id="NF011000">
    <property type="entry name" value="PRK14426.1"/>
    <property type="match status" value="1"/>
</dbReference>
<dbReference type="PROSITE" id="PS51160">
    <property type="entry name" value="ACYLPHOSPHATASE_3"/>
    <property type="match status" value="1"/>
</dbReference>
<evidence type="ECO:0000313" key="9">
    <source>
        <dbReference type="EMBL" id="AJA44056.1"/>
    </source>
</evidence>
<gene>
    <name evidence="9" type="ORF">FPB0191_00200</name>
</gene>
<dbReference type="RefSeq" id="WP_039103367.1">
    <property type="nucleotide sequence ID" value="NZ_CP009056.1"/>
</dbReference>
<dbReference type="EMBL" id="CP009056">
    <property type="protein sequence ID" value="AJA44056.1"/>
    <property type="molecule type" value="Genomic_DNA"/>
</dbReference>
<dbReference type="InterPro" id="IPR017968">
    <property type="entry name" value="Acylphosphatase_CS"/>
</dbReference>
<evidence type="ECO:0000259" key="8">
    <source>
        <dbReference type="PROSITE" id="PS51160"/>
    </source>
</evidence>
<dbReference type="InterPro" id="IPR020456">
    <property type="entry name" value="Acylphosphatase"/>
</dbReference>
<feature type="active site" evidence="5">
    <location>
        <position position="27"/>
    </location>
</feature>
<dbReference type="GO" id="GO:0003998">
    <property type="term" value="F:acylphosphatase activity"/>
    <property type="evidence" value="ECO:0007669"/>
    <property type="project" value="UniProtKB-EC"/>
</dbReference>
<sequence>MPTIQHSNTHSCIVMHIVGRVQGVGFRFFTYQKAKSLNLSGYVKNLDNGDVEIVACGKINQVEALIEWIKQGGPASANITHYSVKQIQLHEHYTSFNVKY</sequence>
<dbReference type="PANTHER" id="PTHR47268">
    <property type="entry name" value="ACYLPHOSPHATASE"/>
    <property type="match status" value="1"/>
</dbReference>
<evidence type="ECO:0000256" key="5">
    <source>
        <dbReference type="PROSITE-ProRule" id="PRU00520"/>
    </source>
</evidence>
<feature type="domain" description="Acylphosphatase-like" evidence="8">
    <location>
        <begin position="12"/>
        <end position="100"/>
    </location>
</feature>
<evidence type="ECO:0000313" key="10">
    <source>
        <dbReference type="Proteomes" id="UP000030901"/>
    </source>
</evidence>
<dbReference type="Gene3D" id="3.30.70.100">
    <property type="match status" value="1"/>
</dbReference>
<dbReference type="AlphaFoldDB" id="A0A0A7S455"/>
<dbReference type="InterPro" id="IPR036046">
    <property type="entry name" value="Acylphosphatase-like_dom_sf"/>
</dbReference>
<dbReference type="SUPFAM" id="SSF54975">
    <property type="entry name" value="Acylphosphatase/BLUF domain-like"/>
    <property type="match status" value="1"/>
</dbReference>
<proteinExistence type="inferred from homology"/>
<feature type="active site" evidence="5">
    <location>
        <position position="45"/>
    </location>
</feature>